<sequence length="165" mass="17176">MFAKSTRITAFLLALGTVALGTAAPAEAQYRQKIGNDMAQCRAGSGPAALVTVSGITGGGKVRVQAYRATSGDWLKSGRWLNRIEAPARPGTMTFCVPLPQSGSYAIAVRHDVNGNGKTDLSSDGGGMSNNPSINIFNLGKPGVDKASFAVGNGPKAISIRMRYM</sequence>
<gene>
    <name evidence="2" type="ORF">GRI40_08880</name>
</gene>
<keyword evidence="3" id="KW-1185">Reference proteome</keyword>
<evidence type="ECO:0000256" key="1">
    <source>
        <dbReference type="SAM" id="SignalP"/>
    </source>
</evidence>
<evidence type="ECO:0000313" key="3">
    <source>
        <dbReference type="Proteomes" id="UP000439522"/>
    </source>
</evidence>
<dbReference type="InterPro" id="IPR018673">
    <property type="entry name" value="DUF2141"/>
</dbReference>
<comment type="caution">
    <text evidence="2">The sequence shown here is derived from an EMBL/GenBank/DDBJ whole genome shotgun (WGS) entry which is preliminary data.</text>
</comment>
<dbReference type="RefSeq" id="WP_160610975.1">
    <property type="nucleotide sequence ID" value="NZ_WTZA01000001.1"/>
</dbReference>
<evidence type="ECO:0000313" key="2">
    <source>
        <dbReference type="EMBL" id="MXO75325.1"/>
    </source>
</evidence>
<name>A0A6I4TGX2_9SPHN</name>
<proteinExistence type="predicted"/>
<reference evidence="2 3" key="1">
    <citation type="submission" date="2019-12" db="EMBL/GenBank/DDBJ databases">
        <title>Genomic-based taxomic classification of the family Erythrobacteraceae.</title>
        <authorList>
            <person name="Xu L."/>
        </authorList>
    </citation>
    <scope>NUCLEOTIDE SEQUENCE [LARGE SCALE GENOMIC DNA]</scope>
    <source>
        <strain evidence="2 3">100921-2</strain>
    </source>
</reference>
<organism evidence="2 3">
    <name type="scientific">Tsuneonella aeria</name>
    <dbReference type="NCBI Taxonomy" id="1837929"/>
    <lineage>
        <taxon>Bacteria</taxon>
        <taxon>Pseudomonadati</taxon>
        <taxon>Pseudomonadota</taxon>
        <taxon>Alphaproteobacteria</taxon>
        <taxon>Sphingomonadales</taxon>
        <taxon>Erythrobacteraceae</taxon>
        <taxon>Tsuneonella</taxon>
    </lineage>
</organism>
<accession>A0A6I4TGX2</accession>
<keyword evidence="1" id="KW-0732">Signal</keyword>
<protein>
    <submittedName>
        <fullName evidence="2">DUF2141 domain-containing protein</fullName>
    </submittedName>
</protein>
<dbReference type="Pfam" id="PF09912">
    <property type="entry name" value="DUF2141"/>
    <property type="match status" value="1"/>
</dbReference>
<dbReference type="AlphaFoldDB" id="A0A6I4TGX2"/>
<dbReference type="EMBL" id="WTZA01000001">
    <property type="protein sequence ID" value="MXO75325.1"/>
    <property type="molecule type" value="Genomic_DNA"/>
</dbReference>
<feature type="chain" id="PRO_5026087798" evidence="1">
    <location>
        <begin position="29"/>
        <end position="165"/>
    </location>
</feature>
<dbReference type="Proteomes" id="UP000439522">
    <property type="component" value="Unassembled WGS sequence"/>
</dbReference>
<feature type="signal peptide" evidence="1">
    <location>
        <begin position="1"/>
        <end position="28"/>
    </location>
</feature>
<dbReference type="OrthoDB" id="7189112at2"/>